<protein>
    <submittedName>
        <fullName evidence="1">Uncharacterized protein</fullName>
    </submittedName>
</protein>
<dbReference type="EMBL" id="JAIWYP010000013">
    <property type="protein sequence ID" value="KAH3717077.1"/>
    <property type="molecule type" value="Genomic_DNA"/>
</dbReference>
<organism evidence="1 2">
    <name type="scientific">Dreissena polymorpha</name>
    <name type="common">Zebra mussel</name>
    <name type="synonym">Mytilus polymorpha</name>
    <dbReference type="NCBI Taxonomy" id="45954"/>
    <lineage>
        <taxon>Eukaryota</taxon>
        <taxon>Metazoa</taxon>
        <taxon>Spiralia</taxon>
        <taxon>Lophotrochozoa</taxon>
        <taxon>Mollusca</taxon>
        <taxon>Bivalvia</taxon>
        <taxon>Autobranchia</taxon>
        <taxon>Heteroconchia</taxon>
        <taxon>Euheterodonta</taxon>
        <taxon>Imparidentia</taxon>
        <taxon>Neoheterodontei</taxon>
        <taxon>Myida</taxon>
        <taxon>Dreissenoidea</taxon>
        <taxon>Dreissenidae</taxon>
        <taxon>Dreissena</taxon>
    </lineage>
</organism>
<name>A0A9D4HFF7_DREPO</name>
<evidence type="ECO:0000313" key="1">
    <source>
        <dbReference type="EMBL" id="KAH3717077.1"/>
    </source>
</evidence>
<gene>
    <name evidence="1" type="ORF">DPMN_059855</name>
</gene>
<evidence type="ECO:0000313" key="2">
    <source>
        <dbReference type="Proteomes" id="UP000828390"/>
    </source>
</evidence>
<sequence length="58" mass="6327">MLKMLTKVIAKTCQRSTQSRAGLALGGKKSVPVKGHELTRDLIIEPKSSLSFDNEKGE</sequence>
<dbReference type="Proteomes" id="UP000828390">
    <property type="component" value="Unassembled WGS sequence"/>
</dbReference>
<keyword evidence="2" id="KW-1185">Reference proteome</keyword>
<proteinExistence type="predicted"/>
<accession>A0A9D4HFF7</accession>
<dbReference type="AlphaFoldDB" id="A0A9D4HFF7"/>
<comment type="caution">
    <text evidence="1">The sequence shown here is derived from an EMBL/GenBank/DDBJ whole genome shotgun (WGS) entry which is preliminary data.</text>
</comment>
<reference evidence="1" key="1">
    <citation type="journal article" date="2019" name="bioRxiv">
        <title>The Genome of the Zebra Mussel, Dreissena polymorpha: A Resource for Invasive Species Research.</title>
        <authorList>
            <person name="McCartney M.A."/>
            <person name="Auch B."/>
            <person name="Kono T."/>
            <person name="Mallez S."/>
            <person name="Zhang Y."/>
            <person name="Obille A."/>
            <person name="Becker A."/>
            <person name="Abrahante J.E."/>
            <person name="Garbe J."/>
            <person name="Badalamenti J.P."/>
            <person name="Herman A."/>
            <person name="Mangelson H."/>
            <person name="Liachko I."/>
            <person name="Sullivan S."/>
            <person name="Sone E.D."/>
            <person name="Koren S."/>
            <person name="Silverstein K.A.T."/>
            <person name="Beckman K.B."/>
            <person name="Gohl D.M."/>
        </authorList>
    </citation>
    <scope>NUCLEOTIDE SEQUENCE</scope>
    <source>
        <strain evidence="1">Duluth1</strain>
        <tissue evidence="1">Whole animal</tissue>
    </source>
</reference>
<reference evidence="1" key="2">
    <citation type="submission" date="2020-11" db="EMBL/GenBank/DDBJ databases">
        <authorList>
            <person name="McCartney M.A."/>
            <person name="Auch B."/>
            <person name="Kono T."/>
            <person name="Mallez S."/>
            <person name="Becker A."/>
            <person name="Gohl D.M."/>
            <person name="Silverstein K.A.T."/>
            <person name="Koren S."/>
            <person name="Bechman K.B."/>
            <person name="Herman A."/>
            <person name="Abrahante J.E."/>
            <person name="Garbe J."/>
        </authorList>
    </citation>
    <scope>NUCLEOTIDE SEQUENCE</scope>
    <source>
        <strain evidence="1">Duluth1</strain>
        <tissue evidence="1">Whole animal</tissue>
    </source>
</reference>